<evidence type="ECO:0000256" key="2">
    <source>
        <dbReference type="SAM" id="MobiDB-lite"/>
    </source>
</evidence>
<dbReference type="PANTHER" id="PTHR45703:SF36">
    <property type="entry name" value="DYNEIN HEAVY CHAIN, CYTOPLASMIC"/>
    <property type="match status" value="1"/>
</dbReference>
<feature type="region of interest" description="Disordered" evidence="2">
    <location>
        <begin position="1"/>
        <end position="25"/>
    </location>
</feature>
<gene>
    <name evidence="3" type="primary">AlNc14C222G9144</name>
    <name evidence="3" type="ORF">ALNC14_102630</name>
</gene>
<reference evidence="3" key="1">
    <citation type="journal article" date="2011" name="PLoS Biol.">
        <title>Gene gain and loss during evolution of obligate parasitism in the white rust pathogen of Arabidopsis thaliana.</title>
        <authorList>
            <person name="Kemen E."/>
            <person name="Gardiner A."/>
            <person name="Schultz-Larsen T."/>
            <person name="Kemen A.C."/>
            <person name="Balmuth A.L."/>
            <person name="Robert-Seilaniantz A."/>
            <person name="Bailey K."/>
            <person name="Holub E."/>
            <person name="Studholme D.J."/>
            <person name="Maclean D."/>
            <person name="Jones J.D."/>
        </authorList>
    </citation>
    <scope>NUCLEOTIDE SEQUENCE</scope>
</reference>
<feature type="coiled-coil region" evidence="1">
    <location>
        <begin position="192"/>
        <end position="219"/>
    </location>
</feature>
<organism evidence="3">
    <name type="scientific">Albugo laibachii Nc14</name>
    <dbReference type="NCBI Taxonomy" id="890382"/>
    <lineage>
        <taxon>Eukaryota</taxon>
        <taxon>Sar</taxon>
        <taxon>Stramenopiles</taxon>
        <taxon>Oomycota</taxon>
        <taxon>Peronosporomycetes</taxon>
        <taxon>Albuginales</taxon>
        <taxon>Albuginaceae</taxon>
        <taxon>Albugo</taxon>
    </lineage>
</organism>
<name>F0WS02_9STRA</name>
<dbReference type="GO" id="GO:0007018">
    <property type="term" value="P:microtubule-based movement"/>
    <property type="evidence" value="ECO:0007669"/>
    <property type="project" value="InterPro"/>
</dbReference>
<evidence type="ECO:0000256" key="1">
    <source>
        <dbReference type="SAM" id="Coils"/>
    </source>
</evidence>
<dbReference type="EMBL" id="FR824267">
    <property type="protein sequence ID" value="CCA24119.1"/>
    <property type="molecule type" value="Genomic_DNA"/>
</dbReference>
<evidence type="ECO:0000313" key="3">
    <source>
        <dbReference type="EMBL" id="CCA24119.1"/>
    </source>
</evidence>
<dbReference type="PANTHER" id="PTHR45703">
    <property type="entry name" value="DYNEIN HEAVY CHAIN"/>
    <property type="match status" value="1"/>
</dbReference>
<sequence length="1012" mass="115836">MSFRAGSESIPPGWVTGDTFDRSPSKTPVRMARIKMLQSSINARNYQETSTDSSLIAKKSNTDELSDAFPDGVDLRAILGPLGSLKGSSGSLHDAVMSPVTPDARYYRRTSDRIAANYTPTAMALNLEMLSALIKRASTSHRNPSSHEFYCNTSLDTSGHSRELCKADLGSQDVRMDKPYRCKLALNFTPSSGNFENELKNYRDTMKAYRQQLNNYIHQARKAKHIKCIPQNILQRVKISAANQVDRNRGVVESMNDTLIHDLFQDVFADYFETTARSMLNYDIMDALRGLHLNICAPYLKAKQMWWYDELYSSYDWKVLRKTPICHEEVQNAREKIAQRLFSIHPVLLALQEQHLTEAIPSEWSLKLHHQANSADMRLPCSVSGSKANYKRLTASGVLFVSFSDKNFISNNPQTLSEFTETFNNRVEKAREFCSNFWLEETAERLSQCIKQFVTAPRQNRPLTTSDDEHYRNHGGYKSKICSPISRITRDSKPLFSEVLDSTAILMSRNIRENVQASIQAFVHYFEQFLDPEYQGEAALLLSVKPDPKFDGMGKALCNAVHLMCFVVEPSVHVLHDQIKNCINMLVRIAHDLPRIDGRVLPSANFTKNLFLGPCTMQVDDDIAVDATMRLSSIFEQQINHISIVLTKLDDYKMLFDGSYKAKAAQLLNELDKVKASTSNTLDMADRELSDLARLSKDFDAKIHDKYSFQIFAISCADIKQKIVAAVRVYTTRILAKLAADNSVHMDKLSHEFDEIAQKLVLEPVDFDELSILAGYHKQSQKDIELLNSRFYDDVCRRIYFLECHDYVLSREDIHSFLNLHRWPEGIKAFQRKSMEMQARRRHELEIIMEERHDQLSSHCLTLQHRIEKMRDYNNVNDATTYLKRISAVKQLVSEVEVEADTIQEQGRFLTDKTNLNAQSLILGLKQILEPIENLWSVVSEALAFIHSSREARHHIVESDDIQQHCMEYRDKIVLIMDEYKKHEVHATGVSVAHDLMGMLDEIMENVGRVPQ</sequence>
<dbReference type="GO" id="GO:0030286">
    <property type="term" value="C:dynein complex"/>
    <property type="evidence" value="ECO:0007669"/>
    <property type="project" value="InterPro"/>
</dbReference>
<keyword evidence="1" id="KW-0175">Coiled coil</keyword>
<dbReference type="GO" id="GO:0051959">
    <property type="term" value="F:dynein light intermediate chain binding"/>
    <property type="evidence" value="ECO:0007669"/>
    <property type="project" value="InterPro"/>
</dbReference>
<accession>F0WS02</accession>
<proteinExistence type="predicted"/>
<dbReference type="GO" id="GO:0045505">
    <property type="term" value="F:dynein intermediate chain binding"/>
    <property type="evidence" value="ECO:0007669"/>
    <property type="project" value="InterPro"/>
</dbReference>
<dbReference type="InterPro" id="IPR026983">
    <property type="entry name" value="DHC"/>
</dbReference>
<dbReference type="HOGENOM" id="CLU_297620_0_0_1"/>
<protein>
    <submittedName>
        <fullName evidence="3">Dynein heavy chain putative</fullName>
    </submittedName>
</protein>
<reference evidence="3" key="2">
    <citation type="submission" date="2011-02" db="EMBL/GenBank/DDBJ databases">
        <authorList>
            <person name="MacLean D."/>
        </authorList>
    </citation>
    <scope>NUCLEOTIDE SEQUENCE</scope>
</reference>
<dbReference type="AlphaFoldDB" id="F0WS02"/>